<evidence type="ECO:0000313" key="1">
    <source>
        <dbReference type="EMBL" id="KCW56254.1"/>
    </source>
</evidence>
<accession>A0A059AR50</accession>
<dbReference type="AlphaFoldDB" id="A0A059AR50"/>
<reference evidence="1" key="1">
    <citation type="submission" date="2013-07" db="EMBL/GenBank/DDBJ databases">
        <title>The genome of Eucalyptus grandis.</title>
        <authorList>
            <person name="Schmutz J."/>
            <person name="Hayes R."/>
            <person name="Myburg A."/>
            <person name="Tuskan G."/>
            <person name="Grattapaglia D."/>
            <person name="Rokhsar D.S."/>
        </authorList>
    </citation>
    <scope>NUCLEOTIDE SEQUENCE</scope>
    <source>
        <tissue evidence="1">Leaf extractions</tissue>
    </source>
</reference>
<name>A0A059AR50_EUCGR</name>
<dbReference type="EMBL" id="KK198761">
    <property type="protein sequence ID" value="KCW56254.1"/>
    <property type="molecule type" value="Genomic_DNA"/>
</dbReference>
<gene>
    <name evidence="1" type="ORF">EUGRSUZ_I01999</name>
</gene>
<proteinExistence type="predicted"/>
<protein>
    <submittedName>
        <fullName evidence="1">Uncharacterized protein</fullName>
    </submittedName>
</protein>
<organism evidence="1">
    <name type="scientific">Eucalyptus grandis</name>
    <name type="common">Flooded gum</name>
    <dbReference type="NCBI Taxonomy" id="71139"/>
    <lineage>
        <taxon>Eukaryota</taxon>
        <taxon>Viridiplantae</taxon>
        <taxon>Streptophyta</taxon>
        <taxon>Embryophyta</taxon>
        <taxon>Tracheophyta</taxon>
        <taxon>Spermatophyta</taxon>
        <taxon>Magnoliopsida</taxon>
        <taxon>eudicotyledons</taxon>
        <taxon>Gunneridae</taxon>
        <taxon>Pentapetalae</taxon>
        <taxon>rosids</taxon>
        <taxon>malvids</taxon>
        <taxon>Myrtales</taxon>
        <taxon>Myrtaceae</taxon>
        <taxon>Myrtoideae</taxon>
        <taxon>Eucalypteae</taxon>
        <taxon>Eucalyptus</taxon>
    </lineage>
</organism>
<dbReference type="InParanoid" id="A0A059AR50"/>
<sequence>MIRFTKTVLQIEIAEQLPKVNHSSLASQSSKAQKRICLRQITWKRCQSSQCRTQIQHEMQNGEDARPKGRFFRFHVGRNPSLWSAIYS</sequence>
<dbReference type="Gramene" id="KCW56254">
    <property type="protein sequence ID" value="KCW56254"/>
    <property type="gene ID" value="EUGRSUZ_I01999"/>
</dbReference>